<sequence>MLNNRKEYRAFISYFLN</sequence>
<proteinExistence type="predicted"/>
<gene>
    <name evidence="1" type="ORF">FOXB_05168</name>
</gene>
<organism evidence="1">
    <name type="scientific">Fusarium oxysporum (strain Fo5176)</name>
    <name type="common">Fusarium vascular wilt</name>
    <dbReference type="NCBI Taxonomy" id="660025"/>
    <lineage>
        <taxon>Eukaryota</taxon>
        <taxon>Fungi</taxon>
        <taxon>Dikarya</taxon>
        <taxon>Ascomycota</taxon>
        <taxon>Pezizomycotina</taxon>
        <taxon>Sordariomycetes</taxon>
        <taxon>Hypocreomycetidae</taxon>
        <taxon>Hypocreales</taxon>
        <taxon>Nectriaceae</taxon>
        <taxon>Fusarium</taxon>
        <taxon>Fusarium oxysporum species complex</taxon>
    </lineage>
</organism>
<dbReference type="AlphaFoldDB" id="F9FFI9"/>
<evidence type="ECO:0000313" key="1">
    <source>
        <dbReference type="EMBL" id="EGU84319.1"/>
    </source>
</evidence>
<accession>F9FFI9</accession>
<reference evidence="1" key="1">
    <citation type="journal article" date="2012" name="Mol. Plant Microbe Interact.">
        <title>A highly conserved effector in Fusarium oxysporum is required for full virulence on Arabidopsis.</title>
        <authorList>
            <person name="Thatcher L.F."/>
            <person name="Gardiner D.M."/>
            <person name="Kazan K."/>
            <person name="Manners J."/>
        </authorList>
    </citation>
    <scope>NUCLEOTIDE SEQUENCE [LARGE SCALE GENOMIC DNA]</scope>
    <source>
        <strain evidence="1">Fo5176</strain>
    </source>
</reference>
<name>F9FFI9_FUSOF</name>
<comment type="caution">
    <text evidence="1">The sequence shown here is derived from an EMBL/GenBank/DDBJ whole genome shotgun (WGS) entry which is preliminary data.</text>
</comment>
<protein>
    <submittedName>
        <fullName evidence="1">Uncharacterized protein</fullName>
    </submittedName>
</protein>
<dbReference type="EMBL" id="AFQF01001683">
    <property type="protein sequence ID" value="EGU84319.1"/>
    <property type="molecule type" value="Genomic_DNA"/>
</dbReference>